<organism evidence="1 2">
    <name type="scientific">Lipomyces orientalis</name>
    <dbReference type="NCBI Taxonomy" id="1233043"/>
    <lineage>
        <taxon>Eukaryota</taxon>
        <taxon>Fungi</taxon>
        <taxon>Dikarya</taxon>
        <taxon>Ascomycota</taxon>
        <taxon>Saccharomycotina</taxon>
        <taxon>Lipomycetes</taxon>
        <taxon>Lipomycetales</taxon>
        <taxon>Lipomycetaceae</taxon>
        <taxon>Lipomyces</taxon>
    </lineage>
</organism>
<evidence type="ECO:0000313" key="1">
    <source>
        <dbReference type="EMBL" id="KAK9321912.1"/>
    </source>
</evidence>
<gene>
    <name evidence="1" type="ORF">V1517DRAFT_157329</name>
</gene>
<reference evidence="2" key="1">
    <citation type="journal article" date="2024" name="Front. Bioeng. Biotechnol.">
        <title>Genome-scale model development and genomic sequencing of the oleaginous clade Lipomyces.</title>
        <authorList>
            <person name="Czajka J.J."/>
            <person name="Han Y."/>
            <person name="Kim J."/>
            <person name="Mondo S.J."/>
            <person name="Hofstad B.A."/>
            <person name="Robles A."/>
            <person name="Haridas S."/>
            <person name="Riley R."/>
            <person name="LaButti K."/>
            <person name="Pangilinan J."/>
            <person name="Andreopoulos W."/>
            <person name="Lipzen A."/>
            <person name="Yan J."/>
            <person name="Wang M."/>
            <person name="Ng V."/>
            <person name="Grigoriev I.V."/>
            <person name="Spatafora J.W."/>
            <person name="Magnuson J.K."/>
            <person name="Baker S.E."/>
            <person name="Pomraning K.R."/>
        </authorList>
    </citation>
    <scope>NUCLEOTIDE SEQUENCE [LARGE SCALE GENOMIC DNA]</scope>
    <source>
        <strain evidence="2">CBS 10300</strain>
    </source>
</reference>
<proteinExistence type="predicted"/>
<accession>A0ACC3TM15</accession>
<dbReference type="EMBL" id="MU970087">
    <property type="protein sequence ID" value="KAK9321912.1"/>
    <property type="molecule type" value="Genomic_DNA"/>
</dbReference>
<comment type="caution">
    <text evidence="1">The sequence shown here is derived from an EMBL/GenBank/DDBJ whole genome shotgun (WGS) entry which is preliminary data.</text>
</comment>
<dbReference type="Proteomes" id="UP001489719">
    <property type="component" value="Unassembled WGS sequence"/>
</dbReference>
<protein>
    <submittedName>
        <fullName evidence="1">Uncharacterized protein</fullName>
    </submittedName>
</protein>
<evidence type="ECO:0000313" key="2">
    <source>
        <dbReference type="Proteomes" id="UP001489719"/>
    </source>
</evidence>
<keyword evidence="2" id="KW-1185">Reference proteome</keyword>
<sequence length="240" mass="27729">MARPLITPKSPRRRLFDDEIMAQIGLRSGEVSIRPKRRRYSFCARIALLLFGVALIAHSSTYYILMNRDTPSTKVEEHNTESRQSARRDAGTTISESYCIPESNVVANPMFVDFEHWDMSPSSEKYNSTYWLPDGSPAGAYMHSIPEAKYEDGDYPSLVQKITLVPGRQYNISLSTQFKPIKFDNKVCLIHDVRFFPRRNILRRFIRVGHHAIYERHILWNVCSHGQHSLPQDDVCLARL</sequence>
<name>A0ACC3TM15_9ASCO</name>